<reference evidence="1 2" key="1">
    <citation type="submission" date="2020-08" db="EMBL/GenBank/DDBJ databases">
        <title>Genomic Encyclopedia of Type Strains, Phase IV (KMG-IV): sequencing the most valuable type-strain genomes for metagenomic binning, comparative biology and taxonomic classification.</title>
        <authorList>
            <person name="Goeker M."/>
        </authorList>
    </citation>
    <scope>NUCLEOTIDE SEQUENCE [LARGE SCALE GENOMIC DNA]</scope>
    <source>
        <strain evidence="1 2">DSM 26385</strain>
    </source>
</reference>
<evidence type="ECO:0000313" key="1">
    <source>
        <dbReference type="EMBL" id="MBB4104161.1"/>
    </source>
</evidence>
<protein>
    <submittedName>
        <fullName evidence="1">Uncharacterized protein</fullName>
    </submittedName>
</protein>
<proteinExistence type="predicted"/>
<dbReference type="AlphaFoldDB" id="A0A7W6K4I8"/>
<comment type="caution">
    <text evidence="1">The sequence shown here is derived from an EMBL/GenBank/DDBJ whole genome shotgun (WGS) entry which is preliminary data.</text>
</comment>
<dbReference type="RefSeq" id="WP_183793247.1">
    <property type="nucleotide sequence ID" value="NZ_JACIDU010000010.1"/>
</dbReference>
<sequence>MKHLKLKSGAIFVAALALVVLLIPLAHGRAKTTLPQAVSLFKPKP</sequence>
<evidence type="ECO:0000313" key="2">
    <source>
        <dbReference type="Proteomes" id="UP000584824"/>
    </source>
</evidence>
<keyword evidence="2" id="KW-1185">Reference proteome</keyword>
<name>A0A7W6K4I8_9HYPH</name>
<organism evidence="1 2">
    <name type="scientific">Allorhizobium borbori</name>
    <dbReference type="NCBI Taxonomy" id="485907"/>
    <lineage>
        <taxon>Bacteria</taxon>
        <taxon>Pseudomonadati</taxon>
        <taxon>Pseudomonadota</taxon>
        <taxon>Alphaproteobacteria</taxon>
        <taxon>Hyphomicrobiales</taxon>
        <taxon>Rhizobiaceae</taxon>
        <taxon>Rhizobium/Agrobacterium group</taxon>
        <taxon>Allorhizobium</taxon>
    </lineage>
</organism>
<dbReference type="Proteomes" id="UP000584824">
    <property type="component" value="Unassembled WGS sequence"/>
</dbReference>
<gene>
    <name evidence="1" type="ORF">GGQ66_002734</name>
</gene>
<dbReference type="EMBL" id="JACIDU010000010">
    <property type="protein sequence ID" value="MBB4104161.1"/>
    <property type="molecule type" value="Genomic_DNA"/>
</dbReference>
<accession>A0A7W6K4I8</accession>